<reference evidence="4" key="1">
    <citation type="submission" date="2018-02" db="EMBL/GenBank/DDBJ databases">
        <authorList>
            <person name="Hausmann B."/>
        </authorList>
    </citation>
    <scope>NUCLEOTIDE SEQUENCE [LARGE SCALE GENOMIC DNA]</scope>
    <source>
        <strain evidence="4">Peat soil MAG SbA5</strain>
    </source>
</reference>
<feature type="signal peptide" evidence="2">
    <location>
        <begin position="1"/>
        <end position="26"/>
    </location>
</feature>
<dbReference type="OrthoDB" id="99573at2"/>
<sequence>MKFPVRPAAVFASGLIMLAACVSAFAAKAPSPANSEAAGAADQNTTGSPGPEQVIDIPGPLHSFLRMTGISQEITPADVLPLLARNAFLYGHVGDKRTEYLVLADRYVQQARELRPLAGGDGVIRVTGCNDVGPLIQILGYKFENGCSAKDASLITENAERAFLTVDSGFPITRLEQSLQQGVPFTFEFPATRVPILFNESDWTTLLPTKQRNGATVLDLLMNDEDADRLYSALSRLDPQTRLALYQAPGLRRLLFYGPALDFYGSRLCIHDGVLDVPGGAAGDRQWQELVGASPRSPGEFVLRLLAKDQGWAVAYFDALSRVSPEQQAHLVQGDRLKRLYEAYRSAVPVSAAATSVFPRNSNLLLLLTRLQWEANGDVEVPGSLNLWQGIFLHEEKQHHFHESVRHVRPDNPEHLLEALVAYSNVLITGGPTQIYLKLTAMDSTRQQGARLSEDTARLLATHYDQLNAWYPIFVEFPELGDASITHFINTADHITGISNPTLRSNALGALQAEIGVWQILARQRQIPDDKLNASWDDAIQAYSGVSSSSQLFEAARKSLNTIVEAAGGSANPTEDEVVDLLAGPAERNPEAEHVHQELARRMHAVLDDQRLASLDTLFGLYDGLGQMSHGAAIGDSLLPLAGALREFEMPRPIFTAGERVSWSPTVYVSRHAELQVRTDLSKVIRGPATPAQLDAARARLAPFLRDTLVGLNYAYYEPPGAQILHSNPLFVRSHDFAASSIQGVNEIWEAPALIGIGATAGGGAYLIGSLADLPYVLALTEEDFISPEKIQALIWKEAVPQLLVDAVLPRWWGISKQELHAASLYQQAGEELLTAAESNADLRQKVADILMERMDRGRVEEIELALEHKDGSARTVNQILPAETFFLEAQFRRHYPDQATGWGPASRELDELSRRDPEATSLERLSRDFGVPHPTLAETDTCALLPVEPFPVSGGYASRLFGESWESSNLYWARLADEKGYPPAMLNVLVPELTRQMVANISATSIDDWPALLRAMRQTGDEFRSGRIMVRAAGSIAENRQTANGGLASR</sequence>
<protein>
    <submittedName>
        <fullName evidence="3">Uncharacterized protein</fullName>
    </submittedName>
</protein>
<evidence type="ECO:0000256" key="1">
    <source>
        <dbReference type="SAM" id="MobiDB-lite"/>
    </source>
</evidence>
<dbReference type="Proteomes" id="UP000239735">
    <property type="component" value="Unassembled WGS sequence"/>
</dbReference>
<dbReference type="EMBL" id="OKRB01000090">
    <property type="protein sequence ID" value="SPE22028.1"/>
    <property type="molecule type" value="Genomic_DNA"/>
</dbReference>
<dbReference type="PROSITE" id="PS51257">
    <property type="entry name" value="PROKAR_LIPOPROTEIN"/>
    <property type="match status" value="1"/>
</dbReference>
<dbReference type="AlphaFoldDB" id="A0A2N9LFI7"/>
<feature type="region of interest" description="Disordered" evidence="1">
    <location>
        <begin position="899"/>
        <end position="918"/>
    </location>
</feature>
<evidence type="ECO:0000256" key="2">
    <source>
        <dbReference type="SAM" id="SignalP"/>
    </source>
</evidence>
<organism evidence="3 4">
    <name type="scientific">Candidatus Sulfuritelmatomonas gaucii</name>
    <dbReference type="NCBI Taxonomy" id="2043161"/>
    <lineage>
        <taxon>Bacteria</taxon>
        <taxon>Pseudomonadati</taxon>
        <taxon>Acidobacteriota</taxon>
        <taxon>Terriglobia</taxon>
        <taxon>Terriglobales</taxon>
        <taxon>Acidobacteriaceae</taxon>
        <taxon>Candidatus Sulfuritelmatomonas</taxon>
    </lineage>
</organism>
<evidence type="ECO:0000313" key="4">
    <source>
        <dbReference type="Proteomes" id="UP000239735"/>
    </source>
</evidence>
<keyword evidence="2" id="KW-0732">Signal</keyword>
<feature type="compositionally biased region" description="Basic and acidic residues" evidence="1">
    <location>
        <begin position="908"/>
        <end position="918"/>
    </location>
</feature>
<accession>A0A2N9LFI7</accession>
<name>A0A2N9LFI7_9BACT</name>
<gene>
    <name evidence="3" type="ORF">SBA5_330070</name>
</gene>
<feature type="chain" id="PRO_5014647239" evidence="2">
    <location>
        <begin position="27"/>
        <end position="1051"/>
    </location>
</feature>
<proteinExistence type="predicted"/>
<evidence type="ECO:0000313" key="3">
    <source>
        <dbReference type="EMBL" id="SPE22028.1"/>
    </source>
</evidence>
<feature type="region of interest" description="Disordered" evidence="1">
    <location>
        <begin position="33"/>
        <end position="53"/>
    </location>
</feature>